<dbReference type="AlphaFoldDB" id="A0A0A9I0Z5"/>
<proteinExistence type="predicted"/>
<reference evidence="1" key="2">
    <citation type="journal article" date="2015" name="Data Brief">
        <title>Shoot transcriptome of the giant reed, Arundo donax.</title>
        <authorList>
            <person name="Barrero R.A."/>
            <person name="Guerrero F.D."/>
            <person name="Moolhuijzen P."/>
            <person name="Goolsby J.A."/>
            <person name="Tidwell J."/>
            <person name="Bellgard S.E."/>
            <person name="Bellgard M.I."/>
        </authorList>
    </citation>
    <scope>NUCLEOTIDE SEQUENCE</scope>
    <source>
        <tissue evidence="1">Shoot tissue taken approximately 20 cm above the soil surface</tissue>
    </source>
</reference>
<protein>
    <submittedName>
        <fullName evidence="1">Uncharacterized protein</fullName>
    </submittedName>
</protein>
<sequence length="37" mass="4421">MARRWPSNWNRLNRGIPSFTTNQNYTCFCRGELGFLI</sequence>
<dbReference type="EMBL" id="GBRH01159048">
    <property type="protein sequence ID" value="JAE38848.1"/>
    <property type="molecule type" value="Transcribed_RNA"/>
</dbReference>
<reference evidence="1" key="1">
    <citation type="submission" date="2014-09" db="EMBL/GenBank/DDBJ databases">
        <authorList>
            <person name="Magalhaes I.L.F."/>
            <person name="Oliveira U."/>
            <person name="Santos F.R."/>
            <person name="Vidigal T.H.D.A."/>
            <person name="Brescovit A.D."/>
            <person name="Santos A.J."/>
        </authorList>
    </citation>
    <scope>NUCLEOTIDE SEQUENCE</scope>
    <source>
        <tissue evidence="1">Shoot tissue taken approximately 20 cm above the soil surface</tissue>
    </source>
</reference>
<evidence type="ECO:0000313" key="1">
    <source>
        <dbReference type="EMBL" id="JAE38848.1"/>
    </source>
</evidence>
<organism evidence="1">
    <name type="scientific">Arundo donax</name>
    <name type="common">Giant reed</name>
    <name type="synonym">Donax arundinaceus</name>
    <dbReference type="NCBI Taxonomy" id="35708"/>
    <lineage>
        <taxon>Eukaryota</taxon>
        <taxon>Viridiplantae</taxon>
        <taxon>Streptophyta</taxon>
        <taxon>Embryophyta</taxon>
        <taxon>Tracheophyta</taxon>
        <taxon>Spermatophyta</taxon>
        <taxon>Magnoliopsida</taxon>
        <taxon>Liliopsida</taxon>
        <taxon>Poales</taxon>
        <taxon>Poaceae</taxon>
        <taxon>PACMAD clade</taxon>
        <taxon>Arundinoideae</taxon>
        <taxon>Arundineae</taxon>
        <taxon>Arundo</taxon>
    </lineage>
</organism>
<accession>A0A0A9I0Z5</accession>
<name>A0A0A9I0Z5_ARUDO</name>